<proteinExistence type="predicted"/>
<gene>
    <name evidence="3" type="ORF">SAMN02745857_03373</name>
</gene>
<feature type="domain" description="Regulator of ribonuclease activity B" evidence="2">
    <location>
        <begin position="144"/>
        <end position="243"/>
    </location>
</feature>
<keyword evidence="4" id="KW-1185">Reference proteome</keyword>
<dbReference type="InterPro" id="IPR016097">
    <property type="entry name" value="DUF695"/>
</dbReference>
<dbReference type="OrthoDB" id="7839302at2"/>
<dbReference type="Pfam" id="PF05117">
    <property type="entry name" value="DUF695"/>
    <property type="match status" value="1"/>
</dbReference>
<dbReference type="SUPFAM" id="SSF89946">
    <property type="entry name" value="Hypothetical protein VC0424"/>
    <property type="match status" value="1"/>
</dbReference>
<dbReference type="AlphaFoldDB" id="A0A1W1XXQ3"/>
<dbReference type="InterPro" id="IPR036701">
    <property type="entry name" value="RraB-like_sf"/>
</dbReference>
<dbReference type="Pfam" id="PF06877">
    <property type="entry name" value="RraB"/>
    <property type="match status" value="1"/>
</dbReference>
<dbReference type="InterPro" id="IPR009671">
    <property type="entry name" value="RraB_dom"/>
</dbReference>
<reference evidence="3 4" key="1">
    <citation type="submission" date="2017-04" db="EMBL/GenBank/DDBJ databases">
        <authorList>
            <person name="Afonso C.L."/>
            <person name="Miller P.J."/>
            <person name="Scott M.A."/>
            <person name="Spackman E."/>
            <person name="Goraichik I."/>
            <person name="Dimitrov K.M."/>
            <person name="Suarez D.L."/>
            <person name="Swayne D.E."/>
        </authorList>
    </citation>
    <scope>NUCLEOTIDE SEQUENCE [LARGE SCALE GENOMIC DNA]</scope>
    <source>
        <strain evidence="3 4">DSM 23236</strain>
    </source>
</reference>
<organism evidence="3 4">
    <name type="scientific">Andreprevotia lacus DSM 23236</name>
    <dbReference type="NCBI Taxonomy" id="1121001"/>
    <lineage>
        <taxon>Bacteria</taxon>
        <taxon>Pseudomonadati</taxon>
        <taxon>Pseudomonadota</taxon>
        <taxon>Betaproteobacteria</taxon>
        <taxon>Neisseriales</taxon>
        <taxon>Chitinibacteraceae</taxon>
        <taxon>Andreprevotia</taxon>
    </lineage>
</organism>
<evidence type="ECO:0000259" key="2">
    <source>
        <dbReference type="Pfam" id="PF06877"/>
    </source>
</evidence>
<name>A0A1W1XXQ3_9NEIS</name>
<accession>A0A1W1XXQ3</accession>
<evidence type="ECO:0000259" key="1">
    <source>
        <dbReference type="Pfam" id="PF05117"/>
    </source>
</evidence>
<evidence type="ECO:0000313" key="3">
    <source>
        <dbReference type="EMBL" id="SMC28713.1"/>
    </source>
</evidence>
<dbReference type="Proteomes" id="UP000192761">
    <property type="component" value="Unassembled WGS sequence"/>
</dbReference>
<evidence type="ECO:0000313" key="4">
    <source>
        <dbReference type="Proteomes" id="UP000192761"/>
    </source>
</evidence>
<dbReference type="Gene3D" id="3.30.70.970">
    <property type="entry name" value="RraB-like"/>
    <property type="match status" value="1"/>
</dbReference>
<feature type="domain" description="DUF695" evidence="1">
    <location>
        <begin position="4"/>
        <end position="135"/>
    </location>
</feature>
<protein>
    <submittedName>
        <fullName evidence="3">Regulator of ribonuclease activity B</fullName>
    </submittedName>
</protein>
<dbReference type="EMBL" id="FWXD01000024">
    <property type="protein sequence ID" value="SMC28713.1"/>
    <property type="molecule type" value="Genomic_DNA"/>
</dbReference>
<dbReference type="RefSeq" id="WP_084092329.1">
    <property type="nucleotide sequence ID" value="NZ_FWXD01000024.1"/>
</dbReference>
<sequence length="247" mass="27560">MAANWDFYSLLVNDKPASIFVDLDAIATAPDAALPFMAFVSLKLRHPQADGLCGPEEYEALNKLEDALIPALTQDDSAFVGRCTTAGRRDFIFYLASAEEWCADVAVAMQSFPEYNYQQGMRHEPEWPTYLEFLYPGPADRLMIEDRRVCRALEQHGDALQAAREVDHWTSFTDTKQRDAFVAAVAEQGFQLRQTTSQQDAALPYQVQISRVDTPSYASISSITLPLSELAARYGGRYQGWGCPVVA</sequence>
<dbReference type="STRING" id="1121001.SAMN02745857_03373"/>